<keyword evidence="2" id="KW-1003">Cell membrane</keyword>
<evidence type="ECO:0000256" key="3">
    <source>
        <dbReference type="ARBA" id="ARBA00022692"/>
    </source>
</evidence>
<feature type="transmembrane region" description="Helical" evidence="7">
    <location>
        <begin position="51"/>
        <end position="71"/>
    </location>
</feature>
<evidence type="ECO:0000256" key="1">
    <source>
        <dbReference type="ARBA" id="ARBA00004651"/>
    </source>
</evidence>
<accession>A0A7W8HDT0</accession>
<protein>
    <submittedName>
        <fullName evidence="9">Competence protein ComEC</fullName>
    </submittedName>
</protein>
<dbReference type="Pfam" id="PF03772">
    <property type="entry name" value="Competence"/>
    <property type="match status" value="2"/>
</dbReference>
<evidence type="ECO:0000313" key="9">
    <source>
        <dbReference type="EMBL" id="MBB5270229.1"/>
    </source>
</evidence>
<evidence type="ECO:0000313" key="10">
    <source>
        <dbReference type="Proteomes" id="UP000532440"/>
    </source>
</evidence>
<dbReference type="PANTHER" id="PTHR30619">
    <property type="entry name" value="DNA INTERNALIZATION/COMPETENCE PROTEIN COMEC/REC2"/>
    <property type="match status" value="1"/>
</dbReference>
<dbReference type="Proteomes" id="UP000532440">
    <property type="component" value="Unassembled WGS sequence"/>
</dbReference>
<dbReference type="Gene3D" id="3.60.15.10">
    <property type="entry name" value="Ribonuclease Z/Hydroxyacylglutathione hydrolase-like"/>
    <property type="match status" value="1"/>
</dbReference>
<sequence length="933" mass="98135">MSRSASTPPPGLAVVAACWSVQQLPALPPAWVAGALAVAGLLLVCVSLRRAAWLTCIGAGAAAAGWALLLAGSRLDERLPAGLEGVDLRVAGIVEDMPQSDERGLRFRFLIERCEADGQPCPAPRSVRLGWYSGSRPWGGVAAPKAAASRARALPDLRPGERWEFTVRLKRPHASLNPYLFDSELRSVQEGISAVGYVRLPGKGAVGDGARRIDAFVVRPALLVERARHAIRERMLSALAGADAVPRGVLVALTVGDQAAISAPWWELFNRTGIGHLMSISGLHITMLAALGAALAGRIWNSRRLALRMHPASLPARWPAPYARWTLGLLVAFSYAGLAGWGIPAQRTCWMIAAAGLALLGGRARSPVAVLSTAGAAVCVLDPWAPLAAGFWLSFAAVASIVWYGSARGGAAPRADAAPSSEPASEMAGAPEACTRGGPAQPHATPGAAASLHARPGAAASLHASSPQPAQPRGPAPPGGWRDRLRRTLREALRSQFAATLVLIPLGVMFFSSVSLVSPLANAVAIPLVSGVITPLAMAGAALAMAWEPLGAWALWIASWLTGALLAAMQWLDAGSASALPVPRPSPFALLLAAAACAFVLAPARFAGRWLASLGLCPLLLAPADRPATGEIRLTALDVGQGTAVLIETARGRLLYDTGPALGPDSDAGARVLVPWLRARGIDRLEALVVSHEDLDHAGGALAVLKGVGVEWVSSSLPAEHPVLAASPRHYPCRRGERWQWGEVGFEWLHPGPEPVGPARSTTNARSCVLRVHGAAGAVLLAGDIEAAQERRLLSLIEPSRLRAQVLLAPHHGSRTSSSPAFLDAVAPQLAVFQVGYRNRYRHPNSAVLERYLARGIGVLRSDAHAAIEIRLQPGQAPQVVRHRVDRPRWWRVPVAEDATAPSSPRRSSRPRPAPAGRSRSTGTQPDRRSAPG</sequence>
<dbReference type="InterPro" id="IPR001279">
    <property type="entry name" value="Metallo-B-lactamas"/>
</dbReference>
<gene>
    <name evidence="9" type="ORF">HNQ70_000213</name>
</gene>
<evidence type="ECO:0000256" key="2">
    <source>
        <dbReference type="ARBA" id="ARBA00022475"/>
    </source>
</evidence>
<feature type="region of interest" description="Disordered" evidence="6">
    <location>
        <begin position="414"/>
        <end position="483"/>
    </location>
</feature>
<feature type="transmembrane region" description="Helical" evidence="7">
    <location>
        <begin position="322"/>
        <end position="341"/>
    </location>
</feature>
<dbReference type="SUPFAM" id="SSF56281">
    <property type="entry name" value="Metallo-hydrolase/oxidoreductase"/>
    <property type="match status" value="1"/>
</dbReference>
<evidence type="ECO:0000256" key="6">
    <source>
        <dbReference type="SAM" id="MobiDB-lite"/>
    </source>
</evidence>
<dbReference type="CDD" id="cd07731">
    <property type="entry name" value="ComA-like_MBL-fold"/>
    <property type="match status" value="1"/>
</dbReference>
<dbReference type="GO" id="GO:0005886">
    <property type="term" value="C:plasma membrane"/>
    <property type="evidence" value="ECO:0007669"/>
    <property type="project" value="UniProtKB-SubCell"/>
</dbReference>
<feature type="compositionally biased region" description="Pro residues" evidence="6">
    <location>
        <begin position="469"/>
        <end position="478"/>
    </location>
</feature>
<dbReference type="RefSeq" id="WP_183963448.1">
    <property type="nucleotide sequence ID" value="NZ_BAABEW010000003.1"/>
</dbReference>
<dbReference type="GO" id="GO:0030420">
    <property type="term" value="P:establishment of competence for transformation"/>
    <property type="evidence" value="ECO:0007669"/>
    <property type="project" value="InterPro"/>
</dbReference>
<dbReference type="Pfam" id="PF13567">
    <property type="entry name" value="DUF4131"/>
    <property type="match status" value="1"/>
</dbReference>
<feature type="region of interest" description="Disordered" evidence="6">
    <location>
        <begin position="894"/>
        <end position="933"/>
    </location>
</feature>
<dbReference type="InterPro" id="IPR025405">
    <property type="entry name" value="DUF4131"/>
</dbReference>
<reference evidence="9 10" key="1">
    <citation type="submission" date="2020-08" db="EMBL/GenBank/DDBJ databases">
        <title>Genomic Encyclopedia of Type Strains, Phase IV (KMG-IV): sequencing the most valuable type-strain genomes for metagenomic binning, comparative biology and taxonomic classification.</title>
        <authorList>
            <person name="Goeker M."/>
        </authorList>
    </citation>
    <scope>NUCLEOTIDE SEQUENCE [LARGE SCALE GENOMIC DNA]</scope>
    <source>
        <strain evidence="9 10">DSM 29781</strain>
    </source>
</reference>
<keyword evidence="5 7" id="KW-0472">Membrane</keyword>
<dbReference type="NCBIfam" id="TIGR00361">
    <property type="entry name" value="ComEC_Rec2"/>
    <property type="match status" value="1"/>
</dbReference>
<feature type="transmembrane region" description="Helical" evidence="7">
    <location>
        <begin position="587"/>
        <end position="606"/>
    </location>
</feature>
<keyword evidence="3 7" id="KW-0812">Transmembrane</keyword>
<dbReference type="InterPro" id="IPR004797">
    <property type="entry name" value="Competence_ComEC/Rec2"/>
</dbReference>
<dbReference type="InterPro" id="IPR052159">
    <property type="entry name" value="Competence_DNA_uptake"/>
</dbReference>
<dbReference type="EMBL" id="JACHGB010000001">
    <property type="protein sequence ID" value="MBB5270229.1"/>
    <property type="molecule type" value="Genomic_DNA"/>
</dbReference>
<comment type="caution">
    <text evidence="9">The sequence shown here is derived from an EMBL/GenBank/DDBJ whole genome shotgun (WGS) entry which is preliminary data.</text>
</comment>
<dbReference type="AlphaFoldDB" id="A0A7W8HDT0"/>
<evidence type="ECO:0000256" key="4">
    <source>
        <dbReference type="ARBA" id="ARBA00022989"/>
    </source>
</evidence>
<comment type="subcellular location">
    <subcellularLocation>
        <location evidence="1">Cell membrane</location>
        <topology evidence="1">Multi-pass membrane protein</topology>
    </subcellularLocation>
</comment>
<dbReference type="PANTHER" id="PTHR30619:SF1">
    <property type="entry name" value="RECOMBINATION PROTEIN 2"/>
    <property type="match status" value="1"/>
</dbReference>
<evidence type="ECO:0000259" key="8">
    <source>
        <dbReference type="SMART" id="SM00849"/>
    </source>
</evidence>
<proteinExistence type="predicted"/>
<dbReference type="Pfam" id="PF00753">
    <property type="entry name" value="Lactamase_B"/>
    <property type="match status" value="1"/>
</dbReference>
<feature type="transmembrane region" description="Helical" evidence="7">
    <location>
        <begin position="277"/>
        <end position="300"/>
    </location>
</feature>
<evidence type="ECO:0000256" key="7">
    <source>
        <dbReference type="SAM" id="Phobius"/>
    </source>
</evidence>
<dbReference type="InterPro" id="IPR004477">
    <property type="entry name" value="ComEC_N"/>
</dbReference>
<dbReference type="PROSITE" id="PS51257">
    <property type="entry name" value="PROKAR_LIPOPROTEIN"/>
    <property type="match status" value="1"/>
</dbReference>
<name>A0A7W8HDT0_9BURK</name>
<organism evidence="9 10">
    <name type="scientific">Quisquiliibacterium transsilvanicum</name>
    <dbReference type="NCBI Taxonomy" id="1549638"/>
    <lineage>
        <taxon>Bacteria</taxon>
        <taxon>Pseudomonadati</taxon>
        <taxon>Pseudomonadota</taxon>
        <taxon>Betaproteobacteria</taxon>
        <taxon>Burkholderiales</taxon>
        <taxon>Burkholderiaceae</taxon>
        <taxon>Quisquiliibacterium</taxon>
    </lineage>
</organism>
<dbReference type="InterPro" id="IPR035681">
    <property type="entry name" value="ComA-like_MBL"/>
</dbReference>
<evidence type="ECO:0000256" key="5">
    <source>
        <dbReference type="ARBA" id="ARBA00023136"/>
    </source>
</evidence>
<dbReference type="NCBIfam" id="TIGR00360">
    <property type="entry name" value="ComEC_N-term"/>
    <property type="match status" value="1"/>
</dbReference>
<keyword evidence="10" id="KW-1185">Reference proteome</keyword>
<feature type="transmembrane region" description="Helical" evidence="7">
    <location>
        <begin position="384"/>
        <end position="404"/>
    </location>
</feature>
<keyword evidence="4 7" id="KW-1133">Transmembrane helix</keyword>
<feature type="transmembrane region" description="Helical" evidence="7">
    <location>
        <begin position="524"/>
        <end position="546"/>
    </location>
</feature>
<feature type="transmembrane region" description="Helical" evidence="7">
    <location>
        <begin position="497"/>
        <end position="518"/>
    </location>
</feature>
<dbReference type="SMART" id="SM00849">
    <property type="entry name" value="Lactamase_B"/>
    <property type="match status" value="1"/>
</dbReference>
<feature type="transmembrane region" description="Helical" evidence="7">
    <location>
        <begin position="553"/>
        <end position="572"/>
    </location>
</feature>
<feature type="compositionally biased region" description="Low complexity" evidence="6">
    <location>
        <begin position="414"/>
        <end position="433"/>
    </location>
</feature>
<dbReference type="InterPro" id="IPR036866">
    <property type="entry name" value="RibonucZ/Hydroxyglut_hydro"/>
</dbReference>
<feature type="domain" description="Metallo-beta-lactamase" evidence="8">
    <location>
        <begin position="641"/>
        <end position="812"/>
    </location>
</feature>